<dbReference type="Pfam" id="PF23648">
    <property type="entry name" value="DUF7147"/>
    <property type="match status" value="1"/>
</dbReference>
<sequence>MGQRFIQLGEGYSDFYELMTLIEYMHKRVKHLYAFHTKIDGKERTSLAASFQPTEQGNFQPIYICLEGIPRPNGIDKNIRFEQFQQLADKYNFQLVEMEVPSSESYHELTLYFNQLISILRLNHLLPPL</sequence>
<comment type="caution">
    <text evidence="2">The sequence shown here is derived from an EMBL/GenBank/DDBJ whole genome shotgun (WGS) entry which is preliminary data.</text>
</comment>
<organism evidence="2 3">
    <name type="scientific">Allobacillus halotolerans</name>
    <dbReference type="NCBI Taxonomy" id="570278"/>
    <lineage>
        <taxon>Bacteria</taxon>
        <taxon>Bacillati</taxon>
        <taxon>Bacillota</taxon>
        <taxon>Bacilli</taxon>
        <taxon>Bacillales</taxon>
        <taxon>Bacillaceae</taxon>
        <taxon>Allobacillus</taxon>
    </lineage>
</organism>
<gene>
    <name evidence="2" type="ORF">KQ486_05565</name>
</gene>
<evidence type="ECO:0000313" key="3">
    <source>
        <dbReference type="Proteomes" id="UP000812672"/>
    </source>
</evidence>
<proteinExistence type="predicted"/>
<reference evidence="2 3" key="1">
    <citation type="journal article" date="2011" name="Int. J. Syst. Evol. Microbiol.">
        <title>Allobacillus halotolerans gen. nov., sp. nov. isolated from shrimp paste.</title>
        <authorList>
            <person name="Sheu S.Y."/>
            <person name="Arun A.B."/>
            <person name="Jiang S.R."/>
            <person name="Young C.C."/>
            <person name="Chen W.M."/>
        </authorList>
    </citation>
    <scope>NUCLEOTIDE SEQUENCE [LARGE SCALE GENOMIC DNA]</scope>
    <source>
        <strain evidence="2 3">LMG 24826</strain>
    </source>
</reference>
<feature type="domain" description="DUF7147" evidence="1">
    <location>
        <begin position="1"/>
        <end position="126"/>
    </location>
</feature>
<dbReference type="EMBL" id="JAHLZF010000006">
    <property type="protein sequence ID" value="MBU6080478.1"/>
    <property type="molecule type" value="Genomic_DNA"/>
</dbReference>
<keyword evidence="2" id="KW-0808">Transferase</keyword>
<dbReference type="InterPro" id="IPR055571">
    <property type="entry name" value="DUF7147"/>
</dbReference>
<keyword evidence="3" id="KW-1185">Reference proteome</keyword>
<name>A0ABS6GNK0_9BACI</name>
<dbReference type="Proteomes" id="UP000812672">
    <property type="component" value="Unassembled WGS sequence"/>
</dbReference>
<dbReference type="GO" id="GO:0016301">
    <property type="term" value="F:kinase activity"/>
    <property type="evidence" value="ECO:0007669"/>
    <property type="project" value="UniProtKB-KW"/>
</dbReference>
<dbReference type="RefSeq" id="WP_144159695.1">
    <property type="nucleotide sequence ID" value="NZ_CAUPKR010000012.1"/>
</dbReference>
<keyword evidence="2" id="KW-0418">Kinase</keyword>
<protein>
    <submittedName>
        <fullName evidence="2">Methylthioribose kinase</fullName>
    </submittedName>
</protein>
<accession>A0ABS6GNK0</accession>
<evidence type="ECO:0000259" key="1">
    <source>
        <dbReference type="Pfam" id="PF23648"/>
    </source>
</evidence>
<evidence type="ECO:0000313" key="2">
    <source>
        <dbReference type="EMBL" id="MBU6080478.1"/>
    </source>
</evidence>